<feature type="region of interest" description="Disordered" evidence="7">
    <location>
        <begin position="23"/>
        <end position="81"/>
    </location>
</feature>
<evidence type="ECO:0000256" key="5">
    <source>
        <dbReference type="ARBA" id="ARBA00024687"/>
    </source>
</evidence>
<dbReference type="InterPro" id="IPR024298">
    <property type="entry name" value="Sec16_Sec23-bd"/>
</dbReference>
<feature type="domain" description="Sec16 central conserved" evidence="9">
    <location>
        <begin position="183"/>
        <end position="310"/>
    </location>
</feature>
<feature type="region of interest" description="Disordered" evidence="7">
    <location>
        <begin position="1151"/>
        <end position="1332"/>
    </location>
</feature>
<accession>A0A507DS43</accession>
<dbReference type="GO" id="GO:0007030">
    <property type="term" value="P:Golgi organization"/>
    <property type="evidence" value="ECO:0007669"/>
    <property type="project" value="TreeGrafter"/>
</dbReference>
<feature type="compositionally biased region" description="Polar residues" evidence="7">
    <location>
        <begin position="58"/>
        <end position="78"/>
    </location>
</feature>
<evidence type="ECO:0000256" key="7">
    <source>
        <dbReference type="SAM" id="MobiDB-lite"/>
    </source>
</evidence>
<dbReference type="GO" id="GO:0005789">
    <property type="term" value="C:endoplasmic reticulum membrane"/>
    <property type="evidence" value="ECO:0007669"/>
    <property type="project" value="UniProtKB-SubCell"/>
</dbReference>
<keyword evidence="2 6" id="KW-0813">Transport</keyword>
<feature type="compositionally biased region" description="Polar residues" evidence="7">
    <location>
        <begin position="29"/>
        <end position="43"/>
    </location>
</feature>
<feature type="compositionally biased region" description="Polar residues" evidence="7">
    <location>
        <begin position="750"/>
        <end position="767"/>
    </location>
</feature>
<gene>
    <name evidence="10" type="ORF">SeMB42_g00201</name>
</gene>
<keyword evidence="6" id="KW-0653">Protein transport</keyword>
<comment type="function">
    <text evidence="5 6">Involved in the initiation of assembly of the COPII coat required for the formation of transport vesicles from the endoplasmic reticulum (ER) and the selection of cargo molecules. Also involved in autophagy.</text>
</comment>
<dbReference type="GO" id="GO:0006914">
    <property type="term" value="P:autophagy"/>
    <property type="evidence" value="ECO:0007669"/>
    <property type="project" value="UniProtKB-KW"/>
</dbReference>
<dbReference type="Proteomes" id="UP000317494">
    <property type="component" value="Unassembled WGS sequence"/>
</dbReference>
<dbReference type="Pfam" id="PF12931">
    <property type="entry name" value="TPR_Sec16"/>
    <property type="match status" value="1"/>
</dbReference>
<dbReference type="CDD" id="cd09233">
    <property type="entry name" value="ACE1-Sec16-like"/>
    <property type="match status" value="1"/>
</dbReference>
<dbReference type="GO" id="GO:0070971">
    <property type="term" value="C:endoplasmic reticulum exit site"/>
    <property type="evidence" value="ECO:0007669"/>
    <property type="project" value="TreeGrafter"/>
</dbReference>
<dbReference type="GO" id="GO:0015031">
    <property type="term" value="P:protein transport"/>
    <property type="evidence" value="ECO:0007669"/>
    <property type="project" value="UniProtKB-KW"/>
</dbReference>
<feature type="compositionally biased region" description="Low complexity" evidence="7">
    <location>
        <begin position="792"/>
        <end position="855"/>
    </location>
</feature>
<feature type="domain" description="Sec16 Sec23-binding" evidence="8">
    <location>
        <begin position="346"/>
        <end position="666"/>
    </location>
</feature>
<feature type="region of interest" description="Disordered" evidence="7">
    <location>
        <begin position="1354"/>
        <end position="1379"/>
    </location>
</feature>
<evidence type="ECO:0000256" key="3">
    <source>
        <dbReference type="ARBA" id="ARBA00022824"/>
    </source>
</evidence>
<sequence length="1379" mass="147404">MDFIPAIFSHHRETDHHIMSYPRHRHAQSPLNATDQRRTSSVSHESRPIPLLDELFTGPSTSQTPFSLTPASSAQSQLPKRPMSATAARIRDIAGDASALFVTSVTTPHMDATSTVIHDADLALRLPVDTLPVDNTYIEGTFGDSLSHTPPMAGAYNQIQQEEHHLSYMSEPGTDPLGRNRGHCVAAFGFGKLIVSAVKRQQRIVAAQNGMRTTVEKAYAGPLKLIPVHMASTALDVVPLPNKMDALFPLMGNRSTKKKREVLKMCDEFISGAESLEQDLARGNNSIEHQEAADETVLWKLLRHLIDNDGVLISSSDKPEQSHAIISLLSKKLKRSPSASAALDEIYALLLEGDRVAASKVAMSNSLWGHALVIASHIRKEYYRDVVMEFARQEFGIPCQTALRAVHGVGSAGGRGEDRPALRVLYSIFAGAGKEAVSEFLPPFNEMDPASQTAAQETLARWQDTLAMILANRTPGDSIILATLGERLSEYGKAKAAHICFLISGVATVFGGADVPTTRAVLLGVSHFTQTRVADHKFTRFMELYEYALSMACSNVSTPLPHFQAYKLAYAAYLAELGRLEESRKYVDSVKILVESYSKGCPYFDRVFGIVIADLGVRIEYGISKSASHGGASTPFSDGGGWLNRVSSWNSIMTAMDRGLNKFMNGAVGLDGDSVAMSNSNTPSIALGTPNTVSSKTLTPMGRATSPSKTITKEPATYAGFFGSTAAPPLPQHMAGPCSTPPIPVVNDGMSWQQPGNTQWQQPDSSNSQWQQPDSTQWQQSENINSQWQLPNSSNSQWQQLENSNSQSQQPENTQWQQPDSTQWQQPENSNSQSQQPGNIRWQQPNSSNSQWQQPDHTTLPRTAETLSAMESISSPLPSIDTTLTSMSHVVGQVEDCGFGNSSPKRSGETNEAPARPPSSAGVAPDTPASSADWPAGDKVGDRRGDNLVMSNSNTPSIASGTPNTVSSKTLTPMGRATSPSKTITMEPATYDGFFGSTDTSSPPQHMTRPFSIPPIPVVNDGMSWQQPNSSDSQWQQPDHTTLPLMAETLSTVESISSPLPSIDTPLTSRSHVGQVEDFGFGNSSLKRSGKTDDAPARPPSAAGVAPDTPASSADWPAGEKIEEKKGEESNKNELTKSSYMRIVSGFLFGSKAGSGSTSGTKSNGPVKANLGEESSFVYDPVQKRWINKKAGIGTESSSSAGGIAPPPKRAVSTPPVTGPPSGPSNSSAVALMAPPPSARSTPLSSAPSSRPSSPAVHGVHNVSPASVSSFASGSPAQFAAALGRSRSSVGRRSRQVHYDVQSTGASQERSATSEPRALATTEVKKPSFGVPAPTIAGANAVMMKAAVPMASPLSSHADSTLYAEDDTSRNQGIPPDDF</sequence>
<evidence type="ECO:0000313" key="10">
    <source>
        <dbReference type="EMBL" id="TPX54554.1"/>
    </source>
</evidence>
<feature type="compositionally biased region" description="Polar residues" evidence="7">
    <location>
        <begin position="1301"/>
        <end position="1314"/>
    </location>
</feature>
<evidence type="ECO:0000313" key="11">
    <source>
        <dbReference type="Proteomes" id="UP000317494"/>
    </source>
</evidence>
<dbReference type="GO" id="GO:0016192">
    <property type="term" value="P:vesicle-mediated transport"/>
    <property type="evidence" value="ECO:0007669"/>
    <property type="project" value="UniProtKB-KW"/>
</dbReference>
<comment type="subcellular location">
    <subcellularLocation>
        <location evidence="6">Endoplasmic reticulum membrane</location>
    </subcellularLocation>
</comment>
<evidence type="ECO:0000259" key="9">
    <source>
        <dbReference type="Pfam" id="PF12932"/>
    </source>
</evidence>
<evidence type="ECO:0000256" key="6">
    <source>
        <dbReference type="RuleBase" id="RU364101"/>
    </source>
</evidence>
<dbReference type="VEuPathDB" id="FungiDB:SeMB42_g00201"/>
<dbReference type="EMBL" id="QEAN01000004">
    <property type="protein sequence ID" value="TPX54554.1"/>
    <property type="molecule type" value="Genomic_DNA"/>
</dbReference>
<dbReference type="GO" id="GO:0070973">
    <property type="term" value="P:protein localization to endoplasmic reticulum exit site"/>
    <property type="evidence" value="ECO:0007669"/>
    <property type="project" value="TreeGrafter"/>
</dbReference>
<reference evidence="10 11" key="1">
    <citation type="journal article" date="2019" name="Sci. Rep.">
        <title>Comparative genomics of chytrid fungi reveal insights into the obligate biotrophic and pathogenic lifestyle of Synchytrium endobioticum.</title>
        <authorList>
            <person name="van de Vossenberg B.T.L.H."/>
            <person name="Warris S."/>
            <person name="Nguyen H.D.T."/>
            <person name="van Gent-Pelzer M.P.E."/>
            <person name="Joly D.L."/>
            <person name="van de Geest H.C."/>
            <person name="Bonants P.J.M."/>
            <person name="Smith D.S."/>
            <person name="Levesque C.A."/>
            <person name="van der Lee T.A.J."/>
        </authorList>
    </citation>
    <scope>NUCLEOTIDE SEQUENCE [LARGE SCALE GENOMIC DNA]</scope>
    <source>
        <strain evidence="10 11">MB42</strain>
    </source>
</reference>
<protein>
    <recommendedName>
        <fullName evidence="6">Protein transport protein sec16</fullName>
    </recommendedName>
</protein>
<organism evidence="10 11">
    <name type="scientific">Synchytrium endobioticum</name>
    <dbReference type="NCBI Taxonomy" id="286115"/>
    <lineage>
        <taxon>Eukaryota</taxon>
        <taxon>Fungi</taxon>
        <taxon>Fungi incertae sedis</taxon>
        <taxon>Chytridiomycota</taxon>
        <taxon>Chytridiomycota incertae sedis</taxon>
        <taxon>Chytridiomycetes</taxon>
        <taxon>Synchytriales</taxon>
        <taxon>Synchytriaceae</taxon>
        <taxon>Synchytrium</taxon>
    </lineage>
</organism>
<feature type="compositionally biased region" description="Polar residues" evidence="7">
    <location>
        <begin position="949"/>
        <end position="971"/>
    </location>
</feature>
<feature type="region of interest" description="Disordered" evidence="7">
    <location>
        <begin position="895"/>
        <end position="986"/>
    </location>
</feature>
<comment type="caution">
    <text evidence="10">The sequence shown here is derived from an EMBL/GenBank/DDBJ whole genome shotgun (WGS) entry which is preliminary data.</text>
</comment>
<keyword evidence="3 6" id="KW-0256">Endoplasmic reticulum</keyword>
<dbReference type="PANTHER" id="PTHR13402">
    <property type="entry name" value="RGPR-RELATED"/>
    <property type="match status" value="1"/>
</dbReference>
<proteinExistence type="inferred from homology"/>
<dbReference type="InterPro" id="IPR024340">
    <property type="entry name" value="Sec16_CCD"/>
</dbReference>
<feature type="compositionally biased region" description="Low complexity" evidence="7">
    <location>
        <begin position="1263"/>
        <end position="1277"/>
    </location>
</feature>
<keyword evidence="6" id="KW-0072">Autophagy</keyword>
<keyword evidence="4 6" id="KW-0931">ER-Golgi transport</keyword>
<feature type="region of interest" description="Disordered" evidence="7">
    <location>
        <begin position="686"/>
        <end position="712"/>
    </location>
</feature>
<feature type="compositionally biased region" description="Low complexity" evidence="7">
    <location>
        <begin position="768"/>
        <end position="781"/>
    </location>
</feature>
<feature type="compositionally biased region" description="Polar residues" evidence="7">
    <location>
        <begin position="1056"/>
        <end position="1072"/>
    </location>
</feature>
<evidence type="ECO:0000259" key="8">
    <source>
        <dbReference type="Pfam" id="PF12931"/>
    </source>
</evidence>
<dbReference type="GO" id="GO:0012507">
    <property type="term" value="C:ER to Golgi transport vesicle membrane"/>
    <property type="evidence" value="ECO:0007669"/>
    <property type="project" value="TreeGrafter"/>
</dbReference>
<name>A0A507DS43_9FUNG</name>
<feature type="region of interest" description="Disordered" evidence="7">
    <location>
        <begin position="732"/>
        <end position="857"/>
    </location>
</feature>
<feature type="compositionally biased region" description="Low complexity" evidence="7">
    <location>
        <begin position="1151"/>
        <end position="1165"/>
    </location>
</feature>
<evidence type="ECO:0000256" key="2">
    <source>
        <dbReference type="ARBA" id="ARBA00022448"/>
    </source>
</evidence>
<evidence type="ECO:0000256" key="1">
    <source>
        <dbReference type="ARBA" id="ARBA00005927"/>
    </source>
</evidence>
<dbReference type="STRING" id="286115.A0A507DS43"/>
<keyword evidence="6" id="KW-0472">Membrane</keyword>
<comment type="similarity">
    <text evidence="1 6">Belongs to the SEC16 family.</text>
</comment>
<feature type="compositionally biased region" description="Polar residues" evidence="7">
    <location>
        <begin position="686"/>
        <end position="698"/>
    </location>
</feature>
<dbReference type="Pfam" id="PF12932">
    <property type="entry name" value="Sec16"/>
    <property type="match status" value="1"/>
</dbReference>
<keyword evidence="11" id="KW-1185">Reference proteome</keyword>
<feature type="compositionally biased region" description="Basic and acidic residues" evidence="7">
    <location>
        <begin position="1118"/>
        <end position="1135"/>
    </location>
</feature>
<feature type="region of interest" description="Disordered" evidence="7">
    <location>
        <begin position="1056"/>
        <end position="1137"/>
    </location>
</feature>
<dbReference type="Gene3D" id="1.25.40.1030">
    <property type="match status" value="1"/>
</dbReference>
<feature type="compositionally biased region" description="Low complexity" evidence="7">
    <location>
        <begin position="1239"/>
        <end position="1256"/>
    </location>
</feature>
<dbReference type="PANTHER" id="PTHR13402:SF6">
    <property type="entry name" value="SECRETORY 16, ISOFORM I"/>
    <property type="match status" value="1"/>
</dbReference>
<evidence type="ECO:0000256" key="4">
    <source>
        <dbReference type="ARBA" id="ARBA00022892"/>
    </source>
</evidence>
<feature type="compositionally biased region" description="Polar residues" evidence="7">
    <location>
        <begin position="782"/>
        <end position="791"/>
    </location>
</feature>